<protein>
    <submittedName>
        <fullName evidence="1">Uncharacterized protein</fullName>
    </submittedName>
</protein>
<evidence type="ECO:0000313" key="4">
    <source>
        <dbReference type="EMBL" id="CUV60248.1"/>
    </source>
</evidence>
<evidence type="ECO:0000313" key="2">
    <source>
        <dbReference type="EMBL" id="CUV36808.1"/>
    </source>
</evidence>
<dbReference type="EMBL" id="LN899823">
    <property type="protein sequence ID" value="CUV26208.1"/>
    <property type="molecule type" value="Genomic_DNA"/>
</dbReference>
<accession>A0A0S4UVF5</accession>
<dbReference type="AlphaFoldDB" id="A0A0S4UVF5"/>
<dbReference type="PATRIC" id="fig|305.108.peg.5251"/>
<dbReference type="EMBL" id="LN899826">
    <property type="protein sequence ID" value="CUV42504.1"/>
    <property type="molecule type" value="Genomic_DNA"/>
</dbReference>
<name>A0A0S4UVF5_RALSL</name>
<reference evidence="1" key="1">
    <citation type="submission" date="2015-10" db="EMBL/GenBank/DDBJ databases">
        <authorList>
            <person name="Gilbert D.G."/>
        </authorList>
    </citation>
    <scope>NUCLEOTIDE SEQUENCE</scope>
    <source>
        <strain evidence="1">Phyl III-seqv23</strain>
    </source>
</reference>
<proteinExistence type="predicted"/>
<gene>
    <name evidence="4" type="ORF">RD1301_v1_830002</name>
    <name evidence="1" type="ORF">RUN1744_v1_1320002</name>
    <name evidence="2" type="ORF">TD1301_v1_2450003</name>
    <name evidence="3" type="ORF">TF3108_v1_1290002</name>
</gene>
<sequence>MLWYVTQQVPAPNCLSGVCPMVSALVPQVYLPQGYSGIEPGGSIVASKSLELLADSPIRNTGTLSEQLASASRPV</sequence>
<dbReference type="EMBL" id="LN899825">
    <property type="protein sequence ID" value="CUV36808.1"/>
    <property type="molecule type" value="Genomic_DNA"/>
</dbReference>
<organism evidence="1">
    <name type="scientific">Ralstonia solanacearum</name>
    <name type="common">Pseudomonas solanacearum</name>
    <dbReference type="NCBI Taxonomy" id="305"/>
    <lineage>
        <taxon>Bacteria</taxon>
        <taxon>Pseudomonadati</taxon>
        <taxon>Pseudomonadota</taxon>
        <taxon>Betaproteobacteria</taxon>
        <taxon>Burkholderiales</taxon>
        <taxon>Burkholderiaceae</taxon>
        <taxon>Ralstonia</taxon>
        <taxon>Ralstonia solanacearum species complex</taxon>
    </lineage>
</organism>
<evidence type="ECO:0000313" key="3">
    <source>
        <dbReference type="EMBL" id="CUV42504.1"/>
    </source>
</evidence>
<dbReference type="EMBL" id="LN899822">
    <property type="protein sequence ID" value="CUV60248.1"/>
    <property type="molecule type" value="Genomic_DNA"/>
</dbReference>
<evidence type="ECO:0000313" key="1">
    <source>
        <dbReference type="EMBL" id="CUV26208.1"/>
    </source>
</evidence>